<name>A0A6S6XPD0_9PROT</name>
<reference evidence="14 15" key="1">
    <citation type="submission" date="2020-03" db="EMBL/GenBank/DDBJ databases">
        <authorList>
            <consortium name="Genoscope - CEA"/>
            <person name="William W."/>
        </authorList>
    </citation>
    <scope>NUCLEOTIDE SEQUENCE [LARGE SCALE GENOMIC DNA]</scope>
    <source>
        <strain evidence="15">DSM 16959</strain>
    </source>
</reference>
<evidence type="ECO:0000256" key="13">
    <source>
        <dbReference type="PIRSR" id="PIRSR604329-50"/>
    </source>
</evidence>
<dbReference type="EMBL" id="LR778301">
    <property type="protein sequence ID" value="CAB1367726.1"/>
    <property type="molecule type" value="Genomic_DNA"/>
</dbReference>
<dbReference type="GO" id="GO:0017003">
    <property type="term" value="P:protein-heme linkage"/>
    <property type="evidence" value="ECO:0007669"/>
    <property type="project" value="UniProtKB-UniRule"/>
</dbReference>
<evidence type="ECO:0000256" key="11">
    <source>
        <dbReference type="ARBA" id="ARBA00056663"/>
    </source>
</evidence>
<comment type="similarity">
    <text evidence="12">Belongs to the CcmE/CycJ family.</text>
</comment>
<sequence>MKIRHKKLAIIAGALALVGVIAALVLNALNSNIALYVSPTDVLAGKAPQGKAFRIGGLVKTGSVTRAADGLTISFVVTDTEADLPVSYRGILPDLFKEGKGVVAQGRMEGTSRFVASEVLAKHDENYMPPEAAQAVGDAHNRAAQKKAAVEAAGAAVAPAPAPAQY</sequence>
<protein>
    <recommendedName>
        <fullName evidence="12">Cytochrome c-type biogenesis protein CcmE</fullName>
    </recommendedName>
    <alternativeName>
        <fullName evidence="12">Cytochrome c maturation protein E</fullName>
    </alternativeName>
    <alternativeName>
        <fullName evidence="12">Heme chaperone CcmE</fullName>
    </alternativeName>
</protein>
<dbReference type="InterPro" id="IPR036127">
    <property type="entry name" value="CcmE-like_sf"/>
</dbReference>
<dbReference type="InterPro" id="IPR012340">
    <property type="entry name" value="NA-bd_OB-fold"/>
</dbReference>
<evidence type="ECO:0000313" key="14">
    <source>
        <dbReference type="EMBL" id="CAB1367726.1"/>
    </source>
</evidence>
<evidence type="ECO:0000256" key="1">
    <source>
        <dbReference type="ARBA" id="ARBA00004533"/>
    </source>
</evidence>
<dbReference type="NCBIfam" id="NF009731">
    <property type="entry name" value="PRK13254.1-5"/>
    <property type="match status" value="1"/>
</dbReference>
<dbReference type="Proteomes" id="UP000515733">
    <property type="component" value="Chromosome"/>
</dbReference>
<evidence type="ECO:0000256" key="6">
    <source>
        <dbReference type="ARBA" id="ARBA00022748"/>
    </source>
</evidence>
<keyword evidence="15" id="KW-1185">Reference proteome</keyword>
<dbReference type="Gene3D" id="2.40.50.140">
    <property type="entry name" value="Nucleic acid-binding proteins"/>
    <property type="match status" value="1"/>
</dbReference>
<evidence type="ECO:0000256" key="9">
    <source>
        <dbReference type="ARBA" id="ARBA00023004"/>
    </source>
</evidence>
<feature type="binding site" description="covalent" evidence="12 13">
    <location>
        <position position="123"/>
    </location>
    <ligand>
        <name>heme</name>
        <dbReference type="ChEBI" id="CHEBI:30413"/>
    </ligand>
</feature>
<dbReference type="HAMAP" id="MF_01959">
    <property type="entry name" value="CcmE"/>
    <property type="match status" value="1"/>
</dbReference>
<dbReference type="NCBIfam" id="NF009727">
    <property type="entry name" value="PRK13254.1-1"/>
    <property type="match status" value="1"/>
</dbReference>
<evidence type="ECO:0000256" key="12">
    <source>
        <dbReference type="HAMAP-Rule" id="MF_01959"/>
    </source>
</evidence>
<keyword evidence="4 12" id="KW-0812">Transmembrane</keyword>
<dbReference type="GO" id="GO:0020037">
    <property type="term" value="F:heme binding"/>
    <property type="evidence" value="ECO:0007669"/>
    <property type="project" value="InterPro"/>
</dbReference>
<feature type="binding site" description="axial binding residue" evidence="12 13">
    <location>
        <position position="127"/>
    </location>
    <ligand>
        <name>heme</name>
        <dbReference type="ChEBI" id="CHEBI:30413"/>
    </ligand>
    <ligandPart>
        <name>Fe</name>
        <dbReference type="ChEBI" id="CHEBI:18248"/>
    </ligandPart>
</feature>
<dbReference type="RefSeq" id="WP_145769870.1">
    <property type="nucleotide sequence ID" value="NZ_LR778301.1"/>
</dbReference>
<keyword evidence="8 12" id="KW-1133">Transmembrane helix</keyword>
<keyword evidence="9 12" id="KW-0408">Iron</keyword>
<dbReference type="SUPFAM" id="SSF82093">
    <property type="entry name" value="Heme chaperone CcmE"/>
    <property type="match status" value="1"/>
</dbReference>
<dbReference type="KEGG" id="doe:DENOEST_0561"/>
<dbReference type="GO" id="GO:0017004">
    <property type="term" value="P:cytochrome complex assembly"/>
    <property type="evidence" value="ECO:0007669"/>
    <property type="project" value="UniProtKB-KW"/>
</dbReference>
<keyword evidence="2 12" id="KW-1003">Cell membrane</keyword>
<organism evidence="14 15">
    <name type="scientific">Denitratisoma oestradiolicum</name>
    <dbReference type="NCBI Taxonomy" id="311182"/>
    <lineage>
        <taxon>Bacteria</taxon>
        <taxon>Pseudomonadati</taxon>
        <taxon>Pseudomonadota</taxon>
        <taxon>Betaproteobacteria</taxon>
        <taxon>Nitrosomonadales</taxon>
        <taxon>Sterolibacteriaceae</taxon>
        <taxon>Denitratisoma</taxon>
    </lineage>
</organism>
<evidence type="ECO:0000256" key="4">
    <source>
        <dbReference type="ARBA" id="ARBA00022692"/>
    </source>
</evidence>
<dbReference type="GO" id="GO:0046872">
    <property type="term" value="F:metal ion binding"/>
    <property type="evidence" value="ECO:0007669"/>
    <property type="project" value="UniProtKB-KW"/>
</dbReference>
<dbReference type="Pfam" id="PF03100">
    <property type="entry name" value="CcmE"/>
    <property type="match status" value="1"/>
</dbReference>
<gene>
    <name evidence="12 14" type="primary">ccmE</name>
    <name evidence="12" type="synonym">cycJ</name>
    <name evidence="14" type="ORF">DENOEST_0561</name>
</gene>
<proteinExistence type="inferred from homology"/>
<dbReference type="OrthoDB" id="9793584at2"/>
<evidence type="ECO:0000256" key="3">
    <source>
        <dbReference type="ARBA" id="ARBA00022617"/>
    </source>
</evidence>
<evidence type="ECO:0000256" key="5">
    <source>
        <dbReference type="ARBA" id="ARBA00022723"/>
    </source>
</evidence>
<evidence type="ECO:0000256" key="8">
    <source>
        <dbReference type="ARBA" id="ARBA00022989"/>
    </source>
</evidence>
<dbReference type="InterPro" id="IPR004329">
    <property type="entry name" value="CcmE"/>
</dbReference>
<comment type="function">
    <text evidence="11 12">Heme chaperone required for the biogenesis of c-type cytochromes. Transiently binds heme delivered by CcmC and transfers the heme to apo-cytochromes in a process facilitated by CcmF and CcmH.</text>
</comment>
<keyword evidence="10 12" id="KW-0472">Membrane</keyword>
<evidence type="ECO:0000256" key="10">
    <source>
        <dbReference type="ARBA" id="ARBA00023136"/>
    </source>
</evidence>
<dbReference type="PANTHER" id="PTHR34128:SF2">
    <property type="entry name" value="CYTOCHROME C-TYPE BIOGENESIS PROTEIN CCME HOMOLOG, MITOCHONDRIAL"/>
    <property type="match status" value="1"/>
</dbReference>
<comment type="subcellular location">
    <subcellularLocation>
        <location evidence="1">Cell inner membrane</location>
    </subcellularLocation>
    <subcellularLocation>
        <location evidence="12">Cell membrane</location>
        <topology evidence="12">Single-pass type II membrane protein</topology>
    </subcellularLocation>
</comment>
<keyword evidence="7 12" id="KW-0735">Signal-anchor</keyword>
<accession>A0A6S6XPD0</accession>
<feature type="topological domain" description="Cytoplasmic" evidence="12">
    <location>
        <begin position="1"/>
        <end position="7"/>
    </location>
</feature>
<dbReference type="GO" id="GO:0005886">
    <property type="term" value="C:plasma membrane"/>
    <property type="evidence" value="ECO:0007669"/>
    <property type="project" value="UniProtKB-SubCell"/>
</dbReference>
<dbReference type="PANTHER" id="PTHR34128">
    <property type="entry name" value="CYTOCHROME C-TYPE BIOGENESIS PROTEIN CCME HOMOLOG, MITOCHONDRIAL"/>
    <property type="match status" value="1"/>
</dbReference>
<dbReference type="AlphaFoldDB" id="A0A6S6XPD0"/>
<keyword evidence="3 12" id="KW-0349">Heme</keyword>
<feature type="topological domain" description="Extracellular" evidence="12">
    <location>
        <begin position="29"/>
        <end position="166"/>
    </location>
</feature>
<dbReference type="FunFam" id="2.40.50.140:FF:000104">
    <property type="entry name" value="Cytochrome c-type biogenesis protein CcmE"/>
    <property type="match status" value="1"/>
</dbReference>
<keyword evidence="5 12" id="KW-0479">Metal-binding</keyword>
<evidence type="ECO:0000256" key="7">
    <source>
        <dbReference type="ARBA" id="ARBA00022968"/>
    </source>
</evidence>
<keyword evidence="6 12" id="KW-0201">Cytochrome c-type biogenesis</keyword>
<evidence type="ECO:0000313" key="15">
    <source>
        <dbReference type="Proteomes" id="UP000515733"/>
    </source>
</evidence>
<evidence type="ECO:0000256" key="2">
    <source>
        <dbReference type="ARBA" id="ARBA00022475"/>
    </source>
</evidence>
<dbReference type="NCBIfam" id="NF009729">
    <property type="entry name" value="PRK13254.1-3"/>
    <property type="match status" value="1"/>
</dbReference>